<dbReference type="EMBL" id="QRWP01000019">
    <property type="protein sequence ID" value="RGT29234.1"/>
    <property type="molecule type" value="Genomic_DNA"/>
</dbReference>
<reference evidence="3 5" key="3">
    <citation type="submission" date="2018-08" db="EMBL/GenBank/DDBJ databases">
        <title>A genome reference for cultivated species of the human gut microbiota.</title>
        <authorList>
            <person name="Zou Y."/>
            <person name="Xue W."/>
            <person name="Luo G."/>
        </authorList>
    </citation>
    <scope>NUCLEOTIDE SEQUENCE [LARGE SCALE GENOMIC DNA]</scope>
    <source>
        <strain evidence="3 5">AF19-1AC</strain>
    </source>
</reference>
<keyword evidence="1" id="KW-0732">Signal</keyword>
<reference evidence="2" key="2">
    <citation type="journal article" date="2018" name="BMC Genomics">
        <title>Whole genome sequencing and function prediction of 133 gut anaerobes isolated from chicken caecum in pure cultures.</title>
        <authorList>
            <person name="Medvecky M."/>
            <person name="Cejkova D."/>
            <person name="Polansky O."/>
            <person name="Karasova D."/>
            <person name="Kubasova T."/>
            <person name="Cizek A."/>
            <person name="Rychlik I."/>
        </authorList>
    </citation>
    <scope>NUCLEOTIDE SEQUENCE</scope>
    <source>
        <strain evidence="2">An189</strain>
    </source>
</reference>
<evidence type="ECO:0000313" key="4">
    <source>
        <dbReference type="Proteomes" id="UP000196587"/>
    </source>
</evidence>
<accession>A0A1Y4JKF7</accession>
<dbReference type="AlphaFoldDB" id="A0A1Y4JKF7"/>
<dbReference type="Proteomes" id="UP000285159">
    <property type="component" value="Unassembled WGS sequence"/>
</dbReference>
<gene>
    <name evidence="2" type="ORF">B5F24_16555</name>
    <name evidence="3" type="ORF">DWX38_15845</name>
</gene>
<dbReference type="RefSeq" id="WP_087413636.1">
    <property type="nucleotide sequence ID" value="NZ_CABIZW010000006.1"/>
</dbReference>
<evidence type="ECO:0000313" key="5">
    <source>
        <dbReference type="Proteomes" id="UP000285159"/>
    </source>
</evidence>
<reference evidence="4" key="1">
    <citation type="submission" date="2017-04" db="EMBL/GenBank/DDBJ databases">
        <title>Function of individual gut microbiota members based on whole genome sequencing of pure cultures obtained from chicken caecum.</title>
        <authorList>
            <person name="Medvecky M."/>
            <person name="Cejkova D."/>
            <person name="Polansky O."/>
            <person name="Karasova D."/>
            <person name="Kubasova T."/>
            <person name="Cizek A."/>
            <person name="Rychlik I."/>
        </authorList>
    </citation>
    <scope>NUCLEOTIDE SEQUENCE [LARGE SCALE GENOMIC DNA]</scope>
    <source>
        <strain evidence="4">An189</strain>
    </source>
</reference>
<evidence type="ECO:0000313" key="2">
    <source>
        <dbReference type="EMBL" id="OUP31690.1"/>
    </source>
</evidence>
<feature type="signal peptide" evidence="1">
    <location>
        <begin position="1"/>
        <end position="19"/>
    </location>
</feature>
<feature type="chain" id="PRO_5036312725" evidence="1">
    <location>
        <begin position="20"/>
        <end position="260"/>
    </location>
</feature>
<dbReference type="Proteomes" id="UP000196587">
    <property type="component" value="Unassembled WGS sequence"/>
</dbReference>
<evidence type="ECO:0000256" key="1">
    <source>
        <dbReference type="SAM" id="SignalP"/>
    </source>
</evidence>
<name>A0A1Y4JKF7_9BACE</name>
<dbReference type="EMBL" id="NFKE01000019">
    <property type="protein sequence ID" value="OUP31690.1"/>
    <property type="molecule type" value="Genomic_DNA"/>
</dbReference>
<protein>
    <submittedName>
        <fullName evidence="2">Uncharacterized protein</fullName>
    </submittedName>
</protein>
<sequence>MKKVVLSLALAFTAILGNAQVVKNDLLNGYTEGNALEKGVYTERGKKAPLQKDTWCAAATTSPVEGATSPLIGTPLKYEGYSEKGMSIVFGGIPEGAGGERTTVYSMEKGRTYSSGTYYLAYLVNLPQAFPNKRQFELPTLSSSYNFTGGFGQVFASNSGRKLKFTLGQGKENKKSVEMLYDFGKTHLVIFKMDYANNQLSLFIDPELTKEEPAPSVTIEGNPEKFKASIKAIQLKNRNGLTGNVGNFRFTDSWTGIVSE</sequence>
<evidence type="ECO:0000313" key="3">
    <source>
        <dbReference type="EMBL" id="RGT29234.1"/>
    </source>
</evidence>
<proteinExistence type="predicted"/>
<organism evidence="2 4">
    <name type="scientific">Bacteroides clarus</name>
    <dbReference type="NCBI Taxonomy" id="626929"/>
    <lineage>
        <taxon>Bacteria</taxon>
        <taxon>Pseudomonadati</taxon>
        <taxon>Bacteroidota</taxon>
        <taxon>Bacteroidia</taxon>
        <taxon>Bacteroidales</taxon>
        <taxon>Bacteroidaceae</taxon>
        <taxon>Bacteroides</taxon>
    </lineage>
</organism>
<comment type="caution">
    <text evidence="2">The sequence shown here is derived from an EMBL/GenBank/DDBJ whole genome shotgun (WGS) entry which is preliminary data.</text>
</comment>